<comment type="caution">
    <text evidence="1">The sequence shown here is derived from an EMBL/GenBank/DDBJ whole genome shotgun (WGS) entry which is preliminary data.</text>
</comment>
<accession>A0ABV9XNH5</accession>
<dbReference type="EMBL" id="JBHSJD010000026">
    <property type="protein sequence ID" value="MFC5026687.1"/>
    <property type="molecule type" value="Genomic_DNA"/>
</dbReference>
<proteinExistence type="predicted"/>
<dbReference type="RefSeq" id="WP_345692230.1">
    <property type="nucleotide sequence ID" value="NZ_BAABIT010000001.1"/>
</dbReference>
<evidence type="ECO:0000313" key="1">
    <source>
        <dbReference type="EMBL" id="MFC5026687.1"/>
    </source>
</evidence>
<keyword evidence="2" id="KW-1185">Reference proteome</keyword>
<organism evidence="1 2">
    <name type="scientific">Streptomyces coeruleoprunus</name>
    <dbReference type="NCBI Taxonomy" id="285563"/>
    <lineage>
        <taxon>Bacteria</taxon>
        <taxon>Bacillati</taxon>
        <taxon>Actinomycetota</taxon>
        <taxon>Actinomycetes</taxon>
        <taxon>Kitasatosporales</taxon>
        <taxon>Streptomycetaceae</taxon>
        <taxon>Streptomyces</taxon>
    </lineage>
</organism>
<reference evidence="2" key="1">
    <citation type="journal article" date="2019" name="Int. J. Syst. Evol. Microbiol.">
        <title>The Global Catalogue of Microorganisms (GCM) 10K type strain sequencing project: providing services to taxonomists for standard genome sequencing and annotation.</title>
        <authorList>
            <consortium name="The Broad Institute Genomics Platform"/>
            <consortium name="The Broad Institute Genome Sequencing Center for Infectious Disease"/>
            <person name="Wu L."/>
            <person name="Ma J."/>
        </authorList>
    </citation>
    <scope>NUCLEOTIDE SEQUENCE [LARGE SCALE GENOMIC DNA]</scope>
    <source>
        <strain evidence="2">CGMCC 4.1648</strain>
    </source>
</reference>
<name>A0ABV9XNH5_9ACTN</name>
<protein>
    <submittedName>
        <fullName evidence="1">Uncharacterized protein</fullName>
    </submittedName>
</protein>
<sequence>MEAELVALASAGATALVQQMVGDTWEQVRGRVAAFFARRSGRDVEAIGEELDDARADLVAAGESGDEDATAEAHADARAEWRNRMRRALRDDPQAAAELRALLDELEGGGTTPQQVHIETHNTINGGVYHNTVIQAGSIGRLEPGAGQAR</sequence>
<gene>
    <name evidence="1" type="ORF">ACFPM3_31590</name>
</gene>
<dbReference type="Proteomes" id="UP001595829">
    <property type="component" value="Unassembled WGS sequence"/>
</dbReference>
<evidence type="ECO:0000313" key="2">
    <source>
        <dbReference type="Proteomes" id="UP001595829"/>
    </source>
</evidence>